<evidence type="ECO:0000313" key="6">
    <source>
        <dbReference type="EMBL" id="AVI51903.1"/>
    </source>
</evidence>
<name>A0A2S0I0F3_9FLAO</name>
<evidence type="ECO:0000256" key="2">
    <source>
        <dbReference type="ARBA" id="ARBA00022692"/>
    </source>
</evidence>
<keyword evidence="4" id="KW-0472">Membrane</keyword>
<sequence length="1462" mass="163225">MLLLLIVIILSIPAVQTRIAKKVTENLNETYGTDITIQRLGLNWKGEVDIREVYIADHHKDTLIYAKQLQTNILSLPNILKGKLEFGEVALINSKLYVKTYLGETDDNLYIFTEKFNTGPPSEEPFFLLGNDVMMVNSDIKISDENLDVPEIIKLQKINLKAKDFEINGPDIDADILSLSMLSDFGLMIENLSADFSYSPEEMRFLDLTLDTGQSLLKGNVELDYSKNGMADFKNNVVITAQLDNSTIATNDLNTFYNEFGPSQIINFSGSLEGILNDFKLTNTDLSTSNSRIRGNFYFKNLFNEDGLFTITLNDHLINSDYYDLRRLMPRVLGEVLPTELKPLGSFTFAGNTIITSSELKTDSKLNSRIGSLETAFEMGNTTDIENAYYKGRAKLTKFNLGKLVGTQSIGNVTANLLFDGRGFTQETVDTHLNGSISSFNFENYTYKDIKVAGNLKNPIFDGDLIINDPNLKMEFKGLIDVSKEFNQYDFEADVEYAELNKLNLFKRDSVSVFAGRIIMDMDGTTVNDAEGTIEFVQTFYQNEDDDFFFDDFLITSSFNGPVRTIDIKSPDIITGMIKGEFLIEDVPDLFRNGVGSIYANYIPNEVTVNQYIDYEFEVYNKLVEVFVPQLKFGENTRVRGSVASNESEFKLDFRSPEILVFDNYLGKVNIQVDNDNPLFNTFISIDSVDTGKYKVSDINVINKTLLDTLYIRSRFKGGKKKKDLFNFSLYHTINPEGKSVVGVKKSDITYKDNVWFVNKDNNNLNKITFDDNFKFIKIDSLVLNHNDEFIRFAGSVRDTTYKNLQLQFKNVNFGNIVPDIDSLDLQGVVNGRLNFLQKGGAYYPNSTVTIDDVEINDVEFGDLSLDISGNKDLTRYSINTTLINNNVKSISAVGTIDVATENPQISLNVDLDRFNMHAFSPFGGDVITDIRGFISGSAKVVGNYKSPDILGRLLLVESGLKIPYLNTDFNLSENTQVIVTKNKFDIGRTTITDTKYNTTGTLVGNATHRNFGDWALNLNIETDRLLVLDTPPDEDALYYGTAFISGTADIKGPAEELVIDVVATTEEGTTFKIPLSDTESIGDNSFIKFLSPEEKAARISGETFVSEDVKGLSLNFELDINENAEVEVVVDQVNNSRLKGRGAGILLLEINTLGKFRMWGDFLVIEGTYDFRYGGLVQKTFTVEPGGNITWDGSPERANLDLTAKYTTNANPSILLDNPSVNSKIPVEVLINLSGELIQPDINFEIGFPRASSIVRSELDYKLQNKEQREKQALFLLASNSFVGDNLQGSGAFSGTLAESVAGIVNDIFADQDGKFAVGLDYTPGQNSPNQYISDQVGITLSTQINERILINGKVGVPVGGVNESAVAGDIEVQWLVNEDGSLRINFFNRQADIQFIGEDQIFEQGAGLSYSVDFDTFRELVNKLFNRKLTLESENEIPVVPDDDTIPVDFNQTAIKEKEN</sequence>
<organism evidence="6 7">
    <name type="scientific">Pukyongia salina</name>
    <dbReference type="NCBI Taxonomy" id="2094025"/>
    <lineage>
        <taxon>Bacteria</taxon>
        <taxon>Pseudomonadati</taxon>
        <taxon>Bacteroidota</taxon>
        <taxon>Flavobacteriia</taxon>
        <taxon>Flavobacteriales</taxon>
        <taxon>Flavobacteriaceae</taxon>
        <taxon>Pukyongia</taxon>
    </lineage>
</organism>
<evidence type="ECO:0000256" key="3">
    <source>
        <dbReference type="ARBA" id="ARBA00022989"/>
    </source>
</evidence>
<dbReference type="KEGG" id="aue:C5O00_12370"/>
<dbReference type="Proteomes" id="UP000238442">
    <property type="component" value="Chromosome"/>
</dbReference>
<protein>
    <submittedName>
        <fullName evidence="6">N-acetyl-gamma-glutamyl-phosphate reductase</fullName>
    </submittedName>
</protein>
<keyword evidence="7" id="KW-1185">Reference proteome</keyword>
<dbReference type="InterPro" id="IPR007452">
    <property type="entry name" value="TamB_C"/>
</dbReference>
<proteinExistence type="predicted"/>
<evidence type="ECO:0000256" key="4">
    <source>
        <dbReference type="ARBA" id="ARBA00023136"/>
    </source>
</evidence>
<evidence type="ECO:0000259" key="5">
    <source>
        <dbReference type="Pfam" id="PF04357"/>
    </source>
</evidence>
<feature type="domain" description="Translocation and assembly module TamB C-terminal" evidence="5">
    <location>
        <begin position="992"/>
        <end position="1416"/>
    </location>
</feature>
<evidence type="ECO:0000313" key="7">
    <source>
        <dbReference type="Proteomes" id="UP000238442"/>
    </source>
</evidence>
<keyword evidence="3" id="KW-1133">Transmembrane helix</keyword>
<gene>
    <name evidence="6" type="ORF">C5O00_12370</name>
</gene>
<dbReference type="EMBL" id="CP027062">
    <property type="protein sequence ID" value="AVI51903.1"/>
    <property type="molecule type" value="Genomic_DNA"/>
</dbReference>
<dbReference type="Pfam" id="PF04357">
    <property type="entry name" value="TamB"/>
    <property type="match status" value="1"/>
</dbReference>
<keyword evidence="2" id="KW-0812">Transmembrane</keyword>
<evidence type="ECO:0000256" key="1">
    <source>
        <dbReference type="ARBA" id="ARBA00004167"/>
    </source>
</evidence>
<accession>A0A2S0I0F3</accession>
<dbReference type="GO" id="GO:0009306">
    <property type="term" value="P:protein secretion"/>
    <property type="evidence" value="ECO:0007669"/>
    <property type="project" value="InterPro"/>
</dbReference>
<dbReference type="OrthoDB" id="680700at2"/>
<comment type="subcellular location">
    <subcellularLocation>
        <location evidence="1">Membrane</location>
        <topology evidence="1">Single-pass membrane protein</topology>
    </subcellularLocation>
</comment>
<dbReference type="GO" id="GO:0005886">
    <property type="term" value="C:plasma membrane"/>
    <property type="evidence" value="ECO:0007669"/>
    <property type="project" value="InterPro"/>
</dbReference>
<reference evidence="6 7" key="1">
    <citation type="submission" date="2018-02" db="EMBL/GenBank/DDBJ databases">
        <title>Genomic analysis of the strain RR4-38 isolated from a seawater recirculating aquaculture system.</title>
        <authorList>
            <person name="Kim Y.-S."/>
            <person name="Jang Y.H."/>
            <person name="Kim K.-H."/>
        </authorList>
    </citation>
    <scope>NUCLEOTIDE SEQUENCE [LARGE SCALE GENOMIC DNA]</scope>
    <source>
        <strain evidence="6 7">RR4-38</strain>
    </source>
</reference>